<gene>
    <name evidence="2" type="ORF">MCHLO_09886</name>
</gene>
<evidence type="ECO:0000256" key="1">
    <source>
        <dbReference type="SAM" id="MobiDB-lite"/>
    </source>
</evidence>
<reference evidence="2" key="1">
    <citation type="submission" date="2014-09" db="EMBL/GenBank/DDBJ databases">
        <title>Genome sequence of the luminous mushroom Mycena chlorophos for searching fungal bioluminescence genes.</title>
        <authorList>
            <person name="Tanaka Y."/>
            <person name="Kasuga D."/>
            <person name="Oba Y."/>
            <person name="Hase S."/>
            <person name="Sato K."/>
            <person name="Oba Y."/>
            <person name="Sakakibara Y."/>
        </authorList>
    </citation>
    <scope>NUCLEOTIDE SEQUENCE</scope>
</reference>
<evidence type="ECO:0000313" key="3">
    <source>
        <dbReference type="Proteomes" id="UP000815677"/>
    </source>
</evidence>
<sequence>MPFDAVDTLLAEIQASWPEFLEFVPRDVQTRLEWFWGLEFGQLREHMNAFPDTEDLFGDEGVVVIPRSNDIEPLFNRLAERAGHRSEPMPPIMEAYDGRDTFKYFCLSVDPTALYWRRVKSTTPPHVVAAFTEARISKATRHELGCGKQTREKLIFRTRALTRPTPFNSNLRTLTLMELLQRSCLRAQIIPANFTSDRTLSDQVVEPESPTVPLPPPAELC</sequence>
<feature type="compositionally biased region" description="Pro residues" evidence="1">
    <location>
        <begin position="210"/>
        <end position="221"/>
    </location>
</feature>
<keyword evidence="3" id="KW-1185">Reference proteome</keyword>
<organism evidence="2 3">
    <name type="scientific">Mycena chlorophos</name>
    <name type="common">Agaric fungus</name>
    <name type="synonym">Agaricus chlorophos</name>
    <dbReference type="NCBI Taxonomy" id="658473"/>
    <lineage>
        <taxon>Eukaryota</taxon>
        <taxon>Fungi</taxon>
        <taxon>Dikarya</taxon>
        <taxon>Basidiomycota</taxon>
        <taxon>Agaricomycotina</taxon>
        <taxon>Agaricomycetes</taxon>
        <taxon>Agaricomycetidae</taxon>
        <taxon>Agaricales</taxon>
        <taxon>Marasmiineae</taxon>
        <taxon>Mycenaceae</taxon>
        <taxon>Mycena</taxon>
    </lineage>
</organism>
<evidence type="ECO:0000313" key="2">
    <source>
        <dbReference type="EMBL" id="GAT52876.1"/>
    </source>
</evidence>
<feature type="region of interest" description="Disordered" evidence="1">
    <location>
        <begin position="200"/>
        <end position="221"/>
    </location>
</feature>
<name>A0ABQ0LPC5_MYCCL</name>
<protein>
    <submittedName>
        <fullName evidence="2">Uncharacterized protein</fullName>
    </submittedName>
</protein>
<proteinExistence type="predicted"/>
<dbReference type="EMBL" id="DF847981">
    <property type="protein sequence ID" value="GAT52876.1"/>
    <property type="molecule type" value="Genomic_DNA"/>
</dbReference>
<dbReference type="Proteomes" id="UP000815677">
    <property type="component" value="Unassembled WGS sequence"/>
</dbReference>
<accession>A0ABQ0LPC5</accession>